<gene>
    <name evidence="10 13" type="primary">rsgA</name>
    <name evidence="13" type="ORF">FYJ66_01865</name>
</gene>
<keyword evidence="5 10" id="KW-0547">Nucleotide-binding</keyword>
<keyword evidence="9 10" id="KW-0342">GTP-binding</keyword>
<evidence type="ECO:0000256" key="4">
    <source>
        <dbReference type="ARBA" id="ARBA00022730"/>
    </source>
</evidence>
<comment type="function">
    <text evidence="10">One of several proteins that assist in the late maturation steps of the functional core of the 30S ribosomal subunit. Helps release RbfA from mature subunits. May play a role in the assembly of ribosomal proteins into the subunit. Circularly permuted GTPase that catalyzes slow GTP hydrolysis, GTPase activity is stimulated by the 30S ribosomal subunit.</text>
</comment>
<dbReference type="CDD" id="cd01854">
    <property type="entry name" value="YjeQ_EngC"/>
    <property type="match status" value="1"/>
</dbReference>
<dbReference type="CDD" id="cd04466">
    <property type="entry name" value="S1_YloQ_GTPase"/>
    <property type="match status" value="1"/>
</dbReference>
<feature type="binding site" evidence="10">
    <location>
        <position position="258"/>
    </location>
    <ligand>
        <name>Zn(2+)</name>
        <dbReference type="ChEBI" id="CHEBI:29105"/>
    </ligand>
</feature>
<dbReference type="InterPro" id="IPR027417">
    <property type="entry name" value="P-loop_NTPase"/>
</dbReference>
<accession>A0A6A8M5Y0</accession>
<name>A0A6A8M5Y0_9FIRM</name>
<keyword evidence="4 10" id="KW-0699">rRNA-binding</keyword>
<dbReference type="GO" id="GO:0005737">
    <property type="term" value="C:cytoplasm"/>
    <property type="evidence" value="ECO:0007669"/>
    <property type="project" value="UniProtKB-SubCell"/>
</dbReference>
<reference evidence="13" key="1">
    <citation type="submission" date="2019-09" db="EMBL/GenBank/DDBJ databases">
        <title>In-depth cultivation of the pig gut microbiome towards novel bacterial diversity and tailored functional studies.</title>
        <authorList>
            <person name="Wylensek D."/>
            <person name="Hitch T.C.A."/>
            <person name="Clavel T."/>
        </authorList>
    </citation>
    <scope>NUCLEOTIDE SEQUENCE</scope>
    <source>
        <strain evidence="13">RF-744-FAT-WT-3</strain>
    </source>
</reference>
<protein>
    <recommendedName>
        <fullName evidence="10">Small ribosomal subunit biogenesis GTPase RsgA</fullName>
        <ecNumber evidence="10">3.6.1.-</ecNumber>
    </recommendedName>
</protein>
<evidence type="ECO:0000256" key="3">
    <source>
        <dbReference type="ARBA" id="ARBA00022723"/>
    </source>
</evidence>
<evidence type="ECO:0000256" key="2">
    <source>
        <dbReference type="ARBA" id="ARBA00022517"/>
    </source>
</evidence>
<dbReference type="Pfam" id="PF03193">
    <property type="entry name" value="RsgA_GTPase"/>
    <property type="match status" value="1"/>
</dbReference>
<dbReference type="GO" id="GO:0005525">
    <property type="term" value="F:GTP binding"/>
    <property type="evidence" value="ECO:0007669"/>
    <property type="project" value="UniProtKB-UniRule"/>
</dbReference>
<evidence type="ECO:0000259" key="12">
    <source>
        <dbReference type="PROSITE" id="PS51721"/>
    </source>
</evidence>
<evidence type="ECO:0000259" key="11">
    <source>
        <dbReference type="PROSITE" id="PS50936"/>
    </source>
</evidence>
<dbReference type="InterPro" id="IPR012340">
    <property type="entry name" value="NA-bd_OB-fold"/>
</dbReference>
<dbReference type="PANTHER" id="PTHR32120:SF11">
    <property type="entry name" value="SMALL RIBOSOMAL SUBUNIT BIOGENESIS GTPASE RSGA 1, MITOCHONDRIAL-RELATED"/>
    <property type="match status" value="1"/>
</dbReference>
<keyword evidence="1 10" id="KW-0963">Cytoplasm</keyword>
<feature type="binding site" evidence="10">
    <location>
        <position position="250"/>
    </location>
    <ligand>
        <name>Zn(2+)</name>
        <dbReference type="ChEBI" id="CHEBI:29105"/>
    </ligand>
</feature>
<dbReference type="GO" id="GO:0046872">
    <property type="term" value="F:metal ion binding"/>
    <property type="evidence" value="ECO:0007669"/>
    <property type="project" value="UniProtKB-KW"/>
</dbReference>
<evidence type="ECO:0000256" key="9">
    <source>
        <dbReference type="ARBA" id="ARBA00023134"/>
    </source>
</evidence>
<dbReference type="GO" id="GO:0042274">
    <property type="term" value="P:ribosomal small subunit biogenesis"/>
    <property type="evidence" value="ECO:0007669"/>
    <property type="project" value="UniProtKB-UniRule"/>
</dbReference>
<evidence type="ECO:0000256" key="7">
    <source>
        <dbReference type="ARBA" id="ARBA00022833"/>
    </source>
</evidence>
<feature type="binding site" evidence="10">
    <location>
        <position position="252"/>
    </location>
    <ligand>
        <name>Zn(2+)</name>
        <dbReference type="ChEBI" id="CHEBI:29105"/>
    </ligand>
</feature>
<comment type="similarity">
    <text evidence="10">Belongs to the TRAFAC class YlqF/YawG GTPase family. RsgA subfamily.</text>
</comment>
<dbReference type="SUPFAM" id="SSF52540">
    <property type="entry name" value="P-loop containing nucleoside triphosphate hydrolases"/>
    <property type="match status" value="1"/>
</dbReference>
<dbReference type="HAMAP" id="MF_01820">
    <property type="entry name" value="GTPase_RsgA"/>
    <property type="match status" value="1"/>
</dbReference>
<dbReference type="InterPro" id="IPR030378">
    <property type="entry name" value="G_CP_dom"/>
</dbReference>
<evidence type="ECO:0000256" key="5">
    <source>
        <dbReference type="ARBA" id="ARBA00022741"/>
    </source>
</evidence>
<feature type="domain" description="EngC GTPase" evidence="11">
    <location>
        <begin position="73"/>
        <end position="219"/>
    </location>
</feature>
<keyword evidence="8 10" id="KW-0694">RNA-binding</keyword>
<dbReference type="SUPFAM" id="SSF50249">
    <property type="entry name" value="Nucleic acid-binding proteins"/>
    <property type="match status" value="1"/>
</dbReference>
<organism evidence="13">
    <name type="scientific">Baileyella intestinalis</name>
    <dbReference type="NCBI Taxonomy" id="2606709"/>
    <lineage>
        <taxon>Bacteria</taxon>
        <taxon>Bacillati</taxon>
        <taxon>Bacillota</taxon>
        <taxon>Clostridia</taxon>
        <taxon>Peptostreptococcales</taxon>
        <taxon>Anaerovoracaceae</taxon>
        <taxon>Baileyella</taxon>
    </lineage>
</organism>
<feature type="domain" description="CP-type G" evidence="12">
    <location>
        <begin position="64"/>
        <end position="221"/>
    </location>
</feature>
<dbReference type="InterPro" id="IPR031944">
    <property type="entry name" value="RsgA_N"/>
</dbReference>
<dbReference type="PROSITE" id="PS51721">
    <property type="entry name" value="G_CP"/>
    <property type="match status" value="1"/>
</dbReference>
<feature type="binding site" evidence="10">
    <location>
        <position position="245"/>
    </location>
    <ligand>
        <name>Zn(2+)</name>
        <dbReference type="ChEBI" id="CHEBI:29105"/>
    </ligand>
</feature>
<keyword evidence="2 10" id="KW-0690">Ribosome biogenesis</keyword>
<dbReference type="InterPro" id="IPR004881">
    <property type="entry name" value="Ribosome_biogen_GTPase_RsgA"/>
</dbReference>
<dbReference type="EC" id="3.6.1.-" evidence="10"/>
<dbReference type="PROSITE" id="PS50936">
    <property type="entry name" value="ENGC_GTPASE"/>
    <property type="match status" value="1"/>
</dbReference>
<dbReference type="InterPro" id="IPR010914">
    <property type="entry name" value="RsgA_GTPase_dom"/>
</dbReference>
<dbReference type="Gene3D" id="2.40.50.140">
    <property type="entry name" value="Nucleic acid-binding proteins"/>
    <property type="match status" value="1"/>
</dbReference>
<sequence>MRGKVVKGIGGFYFVRDDESGQVFMGKARGRFKRGKNILFVGDHVEFELDEAGNSVITDVEARKNCLSRPPVSNLDVLIVTFAAAEPEPSFVTIDKLCVGAEGAGLDVVIAVNKTDQVSRERLKEISDIYSGIYPVCPVNGKTGEGTDKLLQEISGKSAAFAGQSGVGKSTLINRIAGSGSAETGSISQKTGRGKHTTRHVEIFGFPDGTDVYDTPGFTSLDAPRLNRKNVRDFFPEMNRYRGLCRYLDCVHINEPDCAVKEALQNGEISESRYNSYLQIMKEVSEWRK</sequence>
<dbReference type="PANTHER" id="PTHR32120">
    <property type="entry name" value="SMALL RIBOSOMAL SUBUNIT BIOGENESIS GTPASE RSGA"/>
    <property type="match status" value="1"/>
</dbReference>
<comment type="caution">
    <text evidence="13">The sequence shown here is derived from an EMBL/GenBank/DDBJ whole genome shotgun (WGS) entry which is preliminary data.</text>
</comment>
<comment type="subcellular location">
    <subcellularLocation>
        <location evidence="10">Cytoplasm</location>
    </subcellularLocation>
</comment>
<dbReference type="EMBL" id="VUNB01000001">
    <property type="protein sequence ID" value="MST68341.1"/>
    <property type="molecule type" value="Genomic_DNA"/>
</dbReference>
<evidence type="ECO:0000256" key="6">
    <source>
        <dbReference type="ARBA" id="ARBA00022801"/>
    </source>
</evidence>
<keyword evidence="3 10" id="KW-0479">Metal-binding</keyword>
<evidence type="ECO:0000256" key="1">
    <source>
        <dbReference type="ARBA" id="ARBA00022490"/>
    </source>
</evidence>
<keyword evidence="6 10" id="KW-0378">Hydrolase</keyword>
<keyword evidence="7 10" id="KW-0862">Zinc</keyword>
<comment type="cofactor">
    <cofactor evidence="10">
        <name>Zn(2+)</name>
        <dbReference type="ChEBI" id="CHEBI:29105"/>
    </cofactor>
    <text evidence="10">Binds 1 zinc ion per subunit.</text>
</comment>
<feature type="binding site" evidence="10">
    <location>
        <begin position="113"/>
        <end position="116"/>
    </location>
    <ligand>
        <name>GTP</name>
        <dbReference type="ChEBI" id="CHEBI:37565"/>
    </ligand>
</feature>
<comment type="subunit">
    <text evidence="10">Monomer. Associates with 30S ribosomal subunit, binds 16S rRNA.</text>
</comment>
<dbReference type="Pfam" id="PF16745">
    <property type="entry name" value="RsgA_N"/>
    <property type="match status" value="1"/>
</dbReference>
<proteinExistence type="inferred from homology"/>
<dbReference type="RefSeq" id="WP_154571804.1">
    <property type="nucleotide sequence ID" value="NZ_JAQXPA010000023.1"/>
</dbReference>
<feature type="binding site" evidence="10">
    <location>
        <begin position="163"/>
        <end position="171"/>
    </location>
    <ligand>
        <name>GTP</name>
        <dbReference type="ChEBI" id="CHEBI:37565"/>
    </ligand>
</feature>
<dbReference type="NCBIfam" id="TIGR00157">
    <property type="entry name" value="ribosome small subunit-dependent GTPase A"/>
    <property type="match status" value="1"/>
</dbReference>
<dbReference type="GO" id="GO:0003924">
    <property type="term" value="F:GTPase activity"/>
    <property type="evidence" value="ECO:0007669"/>
    <property type="project" value="UniProtKB-UniRule"/>
</dbReference>
<evidence type="ECO:0000256" key="8">
    <source>
        <dbReference type="ARBA" id="ARBA00022884"/>
    </source>
</evidence>
<evidence type="ECO:0000313" key="13">
    <source>
        <dbReference type="EMBL" id="MST68341.1"/>
    </source>
</evidence>
<evidence type="ECO:0000256" key="10">
    <source>
        <dbReference type="HAMAP-Rule" id="MF_01820"/>
    </source>
</evidence>
<dbReference type="AlphaFoldDB" id="A0A6A8M5Y0"/>
<dbReference type="Gene3D" id="3.40.50.300">
    <property type="entry name" value="P-loop containing nucleotide triphosphate hydrolases"/>
    <property type="match status" value="1"/>
</dbReference>
<dbReference type="GO" id="GO:0019843">
    <property type="term" value="F:rRNA binding"/>
    <property type="evidence" value="ECO:0007669"/>
    <property type="project" value="UniProtKB-KW"/>
</dbReference>
<dbReference type="Gene3D" id="1.10.40.50">
    <property type="entry name" value="Probable gtpase engc, domain 3"/>
    <property type="match status" value="1"/>
</dbReference>